<name>A0A0W8FZP1_9ZZZZ</name>
<evidence type="ECO:0008006" key="2">
    <source>
        <dbReference type="Google" id="ProtNLM"/>
    </source>
</evidence>
<evidence type="ECO:0000313" key="1">
    <source>
        <dbReference type="EMBL" id="KUG26375.1"/>
    </source>
</evidence>
<organism evidence="1">
    <name type="scientific">hydrocarbon metagenome</name>
    <dbReference type="NCBI Taxonomy" id="938273"/>
    <lineage>
        <taxon>unclassified sequences</taxon>
        <taxon>metagenomes</taxon>
        <taxon>ecological metagenomes</taxon>
    </lineage>
</organism>
<accession>A0A0W8FZP1</accession>
<dbReference type="AlphaFoldDB" id="A0A0W8FZP1"/>
<dbReference type="EMBL" id="LNQE01000474">
    <property type="protein sequence ID" value="KUG26375.1"/>
    <property type="molecule type" value="Genomic_DNA"/>
</dbReference>
<protein>
    <recommendedName>
        <fullName evidence="2">Lipoprotein</fullName>
    </recommendedName>
</protein>
<comment type="caution">
    <text evidence="1">The sequence shown here is derived from an EMBL/GenBank/DDBJ whole genome shotgun (WGS) entry which is preliminary data.</text>
</comment>
<proteinExistence type="predicted"/>
<dbReference type="PROSITE" id="PS51257">
    <property type="entry name" value="PROKAR_LIPOPROTEIN"/>
    <property type="match status" value="1"/>
</dbReference>
<sequence>MKKIIAVVIFLFLLSCTEQIDFQIDDRNQYKTISEFEFHEIKLEGEISHRESEISGLAWYKDYLILLPQFPYLFGDGLTGSLFYLPKIKIKNYIQSNSQTPLKPGKLRIDADGLEQFNRRGSGYEGIIFNGDDVYIVFESYKNSNAFVVKGEIDFANNLVRLEAATLQEIEIPTKLPNLTAETITMFEDKILILYEVNGINLIENPKANLFSSELSSRSEILLPNIEYRVTDATEIEKDSTFWVINYLWPGEINYIKPQNDALFDKYGIGKSHQNSQTVERLVKLKISNNEIQFADQPPIYIQLNSNRGSRNWEGLVKLDKIGFLLATDMFPRTILGFIPYSE</sequence>
<gene>
    <name evidence="1" type="ORF">ASZ90_003778</name>
</gene>
<reference evidence="1" key="1">
    <citation type="journal article" date="2015" name="Proc. Natl. Acad. Sci. U.S.A.">
        <title>Networks of energetic and metabolic interactions define dynamics in microbial communities.</title>
        <authorList>
            <person name="Embree M."/>
            <person name="Liu J.K."/>
            <person name="Al-Bassam M.M."/>
            <person name="Zengler K."/>
        </authorList>
    </citation>
    <scope>NUCLEOTIDE SEQUENCE</scope>
</reference>